<dbReference type="Proteomes" id="UP001152049">
    <property type="component" value="Unassembled WGS sequence"/>
</dbReference>
<proteinExistence type="predicted"/>
<sequence length="89" mass="9770">MSIDDKGILATEKEHYMTAWEAAKGYRKALVFGLWHFPSLPSWMATTLPSSDHFLPSLPSAIGLGSNLPIPTTTSWNRNGRLLSGSLIL</sequence>
<dbReference type="AlphaFoldDB" id="A0A9W8VEV0"/>
<protein>
    <submittedName>
        <fullName evidence="1">Uncharacterized protein</fullName>
    </submittedName>
</protein>
<accession>A0A9W8VEV0</accession>
<evidence type="ECO:0000313" key="2">
    <source>
        <dbReference type="Proteomes" id="UP001152049"/>
    </source>
</evidence>
<dbReference type="EMBL" id="JAOQAZ010000010">
    <property type="protein sequence ID" value="KAJ4263302.1"/>
    <property type="molecule type" value="Genomic_DNA"/>
</dbReference>
<reference evidence="1" key="1">
    <citation type="submission" date="2022-09" db="EMBL/GenBank/DDBJ databases">
        <title>Fusarium specimens isolated from Avocado Roots.</title>
        <authorList>
            <person name="Stajich J."/>
            <person name="Roper C."/>
            <person name="Heimlech-Rivalta G."/>
        </authorList>
    </citation>
    <scope>NUCLEOTIDE SEQUENCE</scope>
    <source>
        <strain evidence="1">CF00136</strain>
    </source>
</reference>
<name>A0A9W8VEV0_9HYPO</name>
<keyword evidence="2" id="KW-1185">Reference proteome</keyword>
<evidence type="ECO:0000313" key="1">
    <source>
        <dbReference type="EMBL" id="KAJ4263302.1"/>
    </source>
</evidence>
<gene>
    <name evidence="1" type="ORF">NW762_006120</name>
</gene>
<organism evidence="1 2">
    <name type="scientific">Fusarium torreyae</name>
    <dbReference type="NCBI Taxonomy" id="1237075"/>
    <lineage>
        <taxon>Eukaryota</taxon>
        <taxon>Fungi</taxon>
        <taxon>Dikarya</taxon>
        <taxon>Ascomycota</taxon>
        <taxon>Pezizomycotina</taxon>
        <taxon>Sordariomycetes</taxon>
        <taxon>Hypocreomycetidae</taxon>
        <taxon>Hypocreales</taxon>
        <taxon>Nectriaceae</taxon>
        <taxon>Fusarium</taxon>
    </lineage>
</organism>
<comment type="caution">
    <text evidence="1">The sequence shown here is derived from an EMBL/GenBank/DDBJ whole genome shotgun (WGS) entry which is preliminary data.</text>
</comment>